<sequence>MNSVNGEFTPSLSTMYETWKAEHRRPPWCRPAGGNPFNKRQLTQHYKVTARQVPRMPTPALLLKHARVECYMEFSELFGENPVRDITKIILEMRLGFIVITLRGSAEGNRVSSTPQAMQVLPAMTTF</sequence>
<dbReference type="AlphaFoldDB" id="A0A4C1VJN3"/>
<protein>
    <submittedName>
        <fullName evidence="1">Uncharacterized protein</fullName>
    </submittedName>
</protein>
<gene>
    <name evidence="1" type="ORF">EVAR_26982_1</name>
</gene>
<dbReference type="EMBL" id="BGZK01000361">
    <property type="protein sequence ID" value="GBP39196.1"/>
    <property type="molecule type" value="Genomic_DNA"/>
</dbReference>
<reference evidence="1 2" key="1">
    <citation type="journal article" date="2019" name="Commun. Biol.">
        <title>The bagworm genome reveals a unique fibroin gene that provides high tensile strength.</title>
        <authorList>
            <person name="Kono N."/>
            <person name="Nakamura H."/>
            <person name="Ohtoshi R."/>
            <person name="Tomita M."/>
            <person name="Numata K."/>
            <person name="Arakawa K."/>
        </authorList>
    </citation>
    <scope>NUCLEOTIDE SEQUENCE [LARGE SCALE GENOMIC DNA]</scope>
</reference>
<keyword evidence="2" id="KW-1185">Reference proteome</keyword>
<evidence type="ECO:0000313" key="2">
    <source>
        <dbReference type="Proteomes" id="UP000299102"/>
    </source>
</evidence>
<dbReference type="Proteomes" id="UP000299102">
    <property type="component" value="Unassembled WGS sequence"/>
</dbReference>
<proteinExistence type="predicted"/>
<accession>A0A4C1VJN3</accession>
<name>A0A4C1VJN3_EUMVA</name>
<comment type="caution">
    <text evidence="1">The sequence shown here is derived from an EMBL/GenBank/DDBJ whole genome shotgun (WGS) entry which is preliminary data.</text>
</comment>
<evidence type="ECO:0000313" key="1">
    <source>
        <dbReference type="EMBL" id="GBP39196.1"/>
    </source>
</evidence>
<organism evidence="1 2">
    <name type="scientific">Eumeta variegata</name>
    <name type="common">Bagworm moth</name>
    <name type="synonym">Eumeta japonica</name>
    <dbReference type="NCBI Taxonomy" id="151549"/>
    <lineage>
        <taxon>Eukaryota</taxon>
        <taxon>Metazoa</taxon>
        <taxon>Ecdysozoa</taxon>
        <taxon>Arthropoda</taxon>
        <taxon>Hexapoda</taxon>
        <taxon>Insecta</taxon>
        <taxon>Pterygota</taxon>
        <taxon>Neoptera</taxon>
        <taxon>Endopterygota</taxon>
        <taxon>Lepidoptera</taxon>
        <taxon>Glossata</taxon>
        <taxon>Ditrysia</taxon>
        <taxon>Tineoidea</taxon>
        <taxon>Psychidae</taxon>
        <taxon>Oiketicinae</taxon>
        <taxon>Eumeta</taxon>
    </lineage>
</organism>